<evidence type="ECO:0000313" key="1">
    <source>
        <dbReference type="EMBL" id="KAF9510942.1"/>
    </source>
</evidence>
<keyword evidence="2" id="KW-1185">Reference proteome</keyword>
<dbReference type="EMBL" id="MU129007">
    <property type="protein sequence ID" value="KAF9510942.1"/>
    <property type="molecule type" value="Genomic_DNA"/>
</dbReference>
<reference evidence="1" key="1">
    <citation type="journal article" date="2020" name="Nat. Commun.">
        <title>Large-scale genome sequencing of mycorrhizal fungi provides insights into the early evolution of symbiotic traits.</title>
        <authorList>
            <person name="Miyauchi S."/>
            <person name="Kiss E."/>
            <person name="Kuo A."/>
            <person name="Drula E."/>
            <person name="Kohler A."/>
            <person name="Sanchez-Garcia M."/>
            <person name="Morin E."/>
            <person name="Andreopoulos B."/>
            <person name="Barry K.W."/>
            <person name="Bonito G."/>
            <person name="Buee M."/>
            <person name="Carver A."/>
            <person name="Chen C."/>
            <person name="Cichocki N."/>
            <person name="Clum A."/>
            <person name="Culley D."/>
            <person name="Crous P.W."/>
            <person name="Fauchery L."/>
            <person name="Girlanda M."/>
            <person name="Hayes R.D."/>
            <person name="Keri Z."/>
            <person name="LaButti K."/>
            <person name="Lipzen A."/>
            <person name="Lombard V."/>
            <person name="Magnuson J."/>
            <person name="Maillard F."/>
            <person name="Murat C."/>
            <person name="Nolan M."/>
            <person name="Ohm R.A."/>
            <person name="Pangilinan J."/>
            <person name="Pereira M.F."/>
            <person name="Perotto S."/>
            <person name="Peter M."/>
            <person name="Pfister S."/>
            <person name="Riley R."/>
            <person name="Sitrit Y."/>
            <person name="Stielow J.B."/>
            <person name="Szollosi G."/>
            <person name="Zifcakova L."/>
            <person name="Stursova M."/>
            <person name="Spatafora J.W."/>
            <person name="Tedersoo L."/>
            <person name="Vaario L.M."/>
            <person name="Yamada A."/>
            <person name="Yan M."/>
            <person name="Wang P."/>
            <person name="Xu J."/>
            <person name="Bruns T."/>
            <person name="Baldrian P."/>
            <person name="Vilgalys R."/>
            <person name="Dunand C."/>
            <person name="Henrissat B."/>
            <person name="Grigoriev I.V."/>
            <person name="Hibbett D."/>
            <person name="Nagy L.G."/>
            <person name="Martin F.M."/>
        </authorList>
    </citation>
    <scope>NUCLEOTIDE SEQUENCE</scope>
    <source>
        <strain evidence="1">UP504</strain>
    </source>
</reference>
<sequence length="154" mass="16936">MSSNVKGYMGWWSSTCVSVSMVGTSDLIATQYTTHVVLVFRSTVDEIVTAALWVFVDGRLVDRCPLPARDWISDTSRAPLGSAVSTITYDSIEATQYTVRRDRPSPVECILSTSFTTSERPDVTHSVLLACSGSNDRMKSCHRQDPGLDGGFKY</sequence>
<protein>
    <submittedName>
        <fullName evidence="1">Uncharacterized protein</fullName>
    </submittedName>
</protein>
<organism evidence="1 2">
    <name type="scientific">Hydnum rufescens UP504</name>
    <dbReference type="NCBI Taxonomy" id="1448309"/>
    <lineage>
        <taxon>Eukaryota</taxon>
        <taxon>Fungi</taxon>
        <taxon>Dikarya</taxon>
        <taxon>Basidiomycota</taxon>
        <taxon>Agaricomycotina</taxon>
        <taxon>Agaricomycetes</taxon>
        <taxon>Cantharellales</taxon>
        <taxon>Hydnaceae</taxon>
        <taxon>Hydnum</taxon>
    </lineage>
</organism>
<accession>A0A9P6AS43</accession>
<dbReference type="Proteomes" id="UP000886523">
    <property type="component" value="Unassembled WGS sequence"/>
</dbReference>
<proteinExistence type="predicted"/>
<dbReference type="AlphaFoldDB" id="A0A9P6AS43"/>
<gene>
    <name evidence="1" type="ORF">BS47DRAFT_1210978</name>
</gene>
<comment type="caution">
    <text evidence="1">The sequence shown here is derived from an EMBL/GenBank/DDBJ whole genome shotgun (WGS) entry which is preliminary data.</text>
</comment>
<evidence type="ECO:0000313" key="2">
    <source>
        <dbReference type="Proteomes" id="UP000886523"/>
    </source>
</evidence>
<name>A0A9P6AS43_9AGAM</name>